<dbReference type="SUPFAM" id="SSF56801">
    <property type="entry name" value="Acetyl-CoA synthetase-like"/>
    <property type="match status" value="1"/>
</dbReference>
<dbReference type="PANTHER" id="PTHR43767">
    <property type="entry name" value="LONG-CHAIN-FATTY-ACID--COA LIGASE"/>
    <property type="match status" value="1"/>
</dbReference>
<reference evidence="5 6" key="1">
    <citation type="submission" date="2017-12" db="EMBL/GenBank/DDBJ databases">
        <title>Sequencing the genomes of 1000 Actinobacteria strains.</title>
        <authorList>
            <person name="Klenk H.-P."/>
        </authorList>
    </citation>
    <scope>NUCLEOTIDE SEQUENCE [LARGE SCALE GENOMIC DNA]</scope>
    <source>
        <strain evidence="5 6">DSM 45165</strain>
    </source>
</reference>
<dbReference type="PANTHER" id="PTHR43767:SF11">
    <property type="entry name" value="MEDIUM-CHAIN-FATTY-ACID--COA LIGASE"/>
    <property type="match status" value="1"/>
</dbReference>
<dbReference type="Pfam" id="PF13193">
    <property type="entry name" value="AMP-binding_C"/>
    <property type="match status" value="1"/>
</dbReference>
<name>A0A2N3X1V9_9PSEU</name>
<protein>
    <submittedName>
        <fullName evidence="5">Fatty-acyl-CoA synthase</fullName>
    </submittedName>
</protein>
<dbReference type="Gene3D" id="3.40.50.12780">
    <property type="entry name" value="N-terminal domain of ligase-like"/>
    <property type="match status" value="1"/>
</dbReference>
<proteinExistence type="inferred from homology"/>
<comment type="caution">
    <text evidence="5">The sequence shown here is derived from an EMBL/GenBank/DDBJ whole genome shotgun (WGS) entry which is preliminary data.</text>
</comment>
<organism evidence="5 6">
    <name type="scientific">Amycolatopsis echigonensis</name>
    <dbReference type="NCBI Taxonomy" id="2576905"/>
    <lineage>
        <taxon>Bacteria</taxon>
        <taxon>Bacillati</taxon>
        <taxon>Actinomycetota</taxon>
        <taxon>Actinomycetes</taxon>
        <taxon>Pseudonocardiales</taxon>
        <taxon>Pseudonocardiaceae</taxon>
        <taxon>Amycolatopsis</taxon>
    </lineage>
</organism>
<keyword evidence="6" id="KW-1185">Reference proteome</keyword>
<dbReference type="Gene3D" id="3.30.300.30">
    <property type="match status" value="1"/>
</dbReference>
<evidence type="ECO:0000313" key="6">
    <source>
        <dbReference type="Proteomes" id="UP000233750"/>
    </source>
</evidence>
<evidence type="ECO:0000256" key="1">
    <source>
        <dbReference type="ARBA" id="ARBA00006432"/>
    </source>
</evidence>
<accession>A0A2N3X1V9</accession>
<dbReference type="InterPro" id="IPR042099">
    <property type="entry name" value="ANL_N_sf"/>
</dbReference>
<dbReference type="EMBL" id="PJMY01000001">
    <property type="protein sequence ID" value="PKW00103.1"/>
    <property type="molecule type" value="Genomic_DNA"/>
</dbReference>
<dbReference type="PROSITE" id="PS00455">
    <property type="entry name" value="AMP_BINDING"/>
    <property type="match status" value="1"/>
</dbReference>
<dbReference type="OrthoDB" id="9803968at2"/>
<dbReference type="InterPro" id="IPR025110">
    <property type="entry name" value="AMP-bd_C"/>
</dbReference>
<dbReference type="AlphaFoldDB" id="A0A2N3X1V9"/>
<dbReference type="InterPro" id="IPR020845">
    <property type="entry name" value="AMP-binding_CS"/>
</dbReference>
<dbReference type="Pfam" id="PF00501">
    <property type="entry name" value="AMP-binding"/>
    <property type="match status" value="1"/>
</dbReference>
<dbReference type="InterPro" id="IPR000873">
    <property type="entry name" value="AMP-dep_synth/lig_dom"/>
</dbReference>
<comment type="similarity">
    <text evidence="1">Belongs to the ATP-dependent AMP-binding enzyme family.</text>
</comment>
<evidence type="ECO:0000256" key="2">
    <source>
        <dbReference type="ARBA" id="ARBA00022598"/>
    </source>
</evidence>
<dbReference type="Proteomes" id="UP000233750">
    <property type="component" value="Unassembled WGS sequence"/>
</dbReference>
<evidence type="ECO:0000259" key="4">
    <source>
        <dbReference type="Pfam" id="PF13193"/>
    </source>
</evidence>
<sequence>MLGLMQDRPLSLPHVFRRVERYFGHKTVVSGRVGGEMTMTWAEVCARARRLAAGLEKLGVSGDARVGTFAWNSHRHVELYLAVPCTGRVLHTINHRLFGEQITYIVNDAADEVLFVDRSILPVVWPLADTFGTVRAVVVMDDGGDAEIPDDPRIVDYEELLARAGDSGRDFSVEDENTAAALCYTSGTTGNPKGVLYSHRSVVMHASLLLMVDTFGISERDVVMPIVPMFHVNAWGLPYAAMLCGSDLVLPGPAMSSPELAGMLAGHRVTFAAAVATVWRGLLPLLERHDFSAVRQIVSGGGAVDEALTIAYEKAIDVPLTNAWGMTETSPVVSSSRIATAHDEYTPEQRRELLATPGPAIPLTEVRIVGDDGHEAPWDGRTPGELQASGPTVAAGYFGASAAPDAFTEDGWLRTGDVATVDRYGYVRIVDRTKDLVKSGGEWISSVELENAIMAHPGVAEAAIIGVADPKWGERPVACVVPVPGATLTADAVREHLRRRVASWWLPDQVFFLDEIPKTATGKFSKQRLRSLYARRVLRGPAVPRQQTS</sequence>
<dbReference type="CDD" id="cd12119">
    <property type="entry name" value="ttLC_FACS_AlkK_like"/>
    <property type="match status" value="1"/>
</dbReference>
<evidence type="ECO:0000313" key="5">
    <source>
        <dbReference type="EMBL" id="PKW00103.1"/>
    </source>
</evidence>
<gene>
    <name evidence="5" type="ORF">ATK30_0183</name>
</gene>
<feature type="domain" description="AMP-binding enzyme C-terminal" evidence="4">
    <location>
        <begin position="448"/>
        <end position="523"/>
    </location>
</feature>
<dbReference type="NCBIfam" id="NF004837">
    <property type="entry name" value="PRK06187.1"/>
    <property type="match status" value="1"/>
</dbReference>
<dbReference type="InterPro" id="IPR045851">
    <property type="entry name" value="AMP-bd_C_sf"/>
</dbReference>
<keyword evidence="2" id="KW-0436">Ligase</keyword>
<dbReference type="GO" id="GO:0016877">
    <property type="term" value="F:ligase activity, forming carbon-sulfur bonds"/>
    <property type="evidence" value="ECO:0007669"/>
    <property type="project" value="UniProtKB-ARBA"/>
</dbReference>
<feature type="domain" description="AMP-dependent synthetase/ligase" evidence="3">
    <location>
        <begin position="18"/>
        <end position="398"/>
    </location>
</feature>
<dbReference type="InterPro" id="IPR050237">
    <property type="entry name" value="ATP-dep_AMP-bd_enzyme"/>
</dbReference>
<evidence type="ECO:0000259" key="3">
    <source>
        <dbReference type="Pfam" id="PF00501"/>
    </source>
</evidence>
<dbReference type="FunFam" id="3.30.300.30:FF:000008">
    <property type="entry name" value="2,3-dihydroxybenzoate-AMP ligase"/>
    <property type="match status" value="1"/>
</dbReference>